<dbReference type="InterPro" id="IPR027417">
    <property type="entry name" value="P-loop_NTPase"/>
</dbReference>
<dbReference type="Gene3D" id="3.40.50.300">
    <property type="entry name" value="P-loop containing nucleotide triphosphate hydrolases"/>
    <property type="match status" value="1"/>
</dbReference>
<reference evidence="4" key="1">
    <citation type="submission" date="2020-10" db="EMBL/GenBank/DDBJ databases">
        <authorList>
            <person name="Gilroy R."/>
        </authorList>
    </citation>
    <scope>NUCLEOTIDE SEQUENCE</scope>
    <source>
        <strain evidence="4">ChiSxjej1B13-7041</strain>
    </source>
</reference>
<sequence>MKQDELIRLFAGRLRRILERGSPDWERLQEIRLRVNEPFLMLVDGREYFLTEEGTVTGERQKACRVSAQEIRETLEYISSYSLYAFAQELRQGFLTVPGGHRVGVAGRVILEGERVKGMQHISYLNIRVSHEKKGCADQVLPYVIGEGQVRHTLLISPPRCGKTTLLRDLIRQISDGTGEFPGCTVGVVDERSELGGSYLGVPQNDLGIRTDLLDCCPKAEGMLMLVRSMAPAVVAVDEIGGDADIRALETVLHCGCRLLATVHGDSMEDVRSRPLLGRLVSSHVFERYIVLEGGKAGVVREIFDGRGTRLYGRGACLC</sequence>
<dbReference type="NCBIfam" id="TIGR02858">
    <property type="entry name" value="spore_III_AA"/>
    <property type="match status" value="1"/>
</dbReference>
<evidence type="ECO:0000313" key="5">
    <source>
        <dbReference type="Proteomes" id="UP000886841"/>
    </source>
</evidence>
<protein>
    <submittedName>
        <fullName evidence="4">Stage III sporulation protein AA</fullName>
    </submittedName>
</protein>
<dbReference type="EMBL" id="DVHU01000060">
    <property type="protein sequence ID" value="HIR93072.1"/>
    <property type="molecule type" value="Genomic_DNA"/>
</dbReference>
<reference evidence="4" key="2">
    <citation type="journal article" date="2021" name="PeerJ">
        <title>Extensive microbial diversity within the chicken gut microbiome revealed by metagenomics and culture.</title>
        <authorList>
            <person name="Gilroy R."/>
            <person name="Ravi A."/>
            <person name="Getino M."/>
            <person name="Pursley I."/>
            <person name="Horton D.L."/>
            <person name="Alikhan N.F."/>
            <person name="Baker D."/>
            <person name="Gharbi K."/>
            <person name="Hall N."/>
            <person name="Watson M."/>
            <person name="Adriaenssens E.M."/>
            <person name="Foster-Nyarko E."/>
            <person name="Jarju S."/>
            <person name="Secka A."/>
            <person name="Antonio M."/>
            <person name="Oren A."/>
            <person name="Chaudhuri R.R."/>
            <person name="La Ragione R."/>
            <person name="Hildebrand F."/>
            <person name="Pallen M.J."/>
        </authorList>
    </citation>
    <scope>NUCLEOTIDE SEQUENCE</scope>
    <source>
        <strain evidence="4">ChiSxjej1B13-7041</strain>
    </source>
</reference>
<dbReference type="SUPFAM" id="SSF52540">
    <property type="entry name" value="P-loop containing nucleoside triphosphate hydrolases"/>
    <property type="match status" value="1"/>
</dbReference>
<dbReference type="PANTHER" id="PTHR20953:SF3">
    <property type="entry name" value="P-LOOP CONTAINING NUCLEOSIDE TRIPHOSPHATE HYDROLASES SUPERFAMILY PROTEIN"/>
    <property type="match status" value="1"/>
</dbReference>
<evidence type="ECO:0000313" key="4">
    <source>
        <dbReference type="EMBL" id="HIR93072.1"/>
    </source>
</evidence>
<gene>
    <name evidence="4" type="primary">spoIIIAA</name>
    <name evidence="4" type="ORF">IAB98_06610</name>
</gene>
<comment type="caution">
    <text evidence="4">The sequence shown here is derived from an EMBL/GenBank/DDBJ whole genome shotgun (WGS) entry which is preliminary data.</text>
</comment>
<name>A0A9D1JGC0_9FIRM</name>
<dbReference type="InterPro" id="IPR045735">
    <property type="entry name" value="Spore_III_AA_AAA+_ATPase"/>
</dbReference>
<evidence type="ECO:0000256" key="2">
    <source>
        <dbReference type="ARBA" id="ARBA00022840"/>
    </source>
</evidence>
<evidence type="ECO:0000256" key="1">
    <source>
        <dbReference type="ARBA" id="ARBA00022741"/>
    </source>
</evidence>
<dbReference type="Proteomes" id="UP000886841">
    <property type="component" value="Unassembled WGS sequence"/>
</dbReference>
<dbReference type="AlphaFoldDB" id="A0A9D1JGC0"/>
<dbReference type="SMART" id="SM00382">
    <property type="entry name" value="AAA"/>
    <property type="match status" value="1"/>
</dbReference>
<proteinExistence type="predicted"/>
<keyword evidence="2" id="KW-0067">ATP-binding</keyword>
<dbReference type="PANTHER" id="PTHR20953">
    <property type="entry name" value="KINASE-RELATED"/>
    <property type="match status" value="1"/>
</dbReference>
<accession>A0A9D1JGC0</accession>
<dbReference type="InterPro" id="IPR003593">
    <property type="entry name" value="AAA+_ATPase"/>
</dbReference>
<dbReference type="GO" id="GO:0005524">
    <property type="term" value="F:ATP binding"/>
    <property type="evidence" value="ECO:0007669"/>
    <property type="project" value="UniProtKB-KW"/>
</dbReference>
<evidence type="ECO:0000259" key="3">
    <source>
        <dbReference type="SMART" id="SM00382"/>
    </source>
</evidence>
<keyword evidence="1" id="KW-0547">Nucleotide-binding</keyword>
<organism evidence="4 5">
    <name type="scientific">Candidatus Egerieimonas intestinavium</name>
    <dbReference type="NCBI Taxonomy" id="2840777"/>
    <lineage>
        <taxon>Bacteria</taxon>
        <taxon>Bacillati</taxon>
        <taxon>Bacillota</taxon>
        <taxon>Clostridia</taxon>
        <taxon>Lachnospirales</taxon>
        <taxon>Lachnospiraceae</taxon>
        <taxon>Lachnospiraceae incertae sedis</taxon>
        <taxon>Candidatus Egerieimonas</taxon>
    </lineage>
</organism>
<feature type="domain" description="AAA+ ATPase" evidence="3">
    <location>
        <begin position="149"/>
        <end position="296"/>
    </location>
</feature>
<dbReference type="InterPro" id="IPR014217">
    <property type="entry name" value="Spore_III_AA"/>
</dbReference>
<dbReference type="Pfam" id="PF19568">
    <property type="entry name" value="Spore_III_AA"/>
    <property type="match status" value="1"/>
</dbReference>